<dbReference type="AlphaFoldDB" id="A0A6G1HU76"/>
<evidence type="ECO:0008006" key="4">
    <source>
        <dbReference type="Google" id="ProtNLM"/>
    </source>
</evidence>
<sequence length="65" mass="7463">MLLALLFLLLPLFFFPFPFFPPNCYAQRPLTLPHVPPCYPIPPSPPPRSSAGRKLYAIPHLSFWL</sequence>
<name>A0A6G1HU76_9PEZI</name>
<feature type="chain" id="PRO_5026073313" description="Secreted protein" evidence="1">
    <location>
        <begin position="27"/>
        <end position="65"/>
    </location>
</feature>
<reference evidence="2" key="1">
    <citation type="journal article" date="2020" name="Stud. Mycol.">
        <title>101 Dothideomycetes genomes: a test case for predicting lifestyles and emergence of pathogens.</title>
        <authorList>
            <person name="Haridas S."/>
            <person name="Albert R."/>
            <person name="Binder M."/>
            <person name="Bloem J."/>
            <person name="Labutti K."/>
            <person name="Salamov A."/>
            <person name="Andreopoulos B."/>
            <person name="Baker S."/>
            <person name="Barry K."/>
            <person name="Bills G."/>
            <person name="Bluhm B."/>
            <person name="Cannon C."/>
            <person name="Castanera R."/>
            <person name="Culley D."/>
            <person name="Daum C."/>
            <person name="Ezra D."/>
            <person name="Gonzalez J."/>
            <person name="Henrissat B."/>
            <person name="Kuo A."/>
            <person name="Liang C."/>
            <person name="Lipzen A."/>
            <person name="Lutzoni F."/>
            <person name="Magnuson J."/>
            <person name="Mondo S."/>
            <person name="Nolan M."/>
            <person name="Ohm R."/>
            <person name="Pangilinan J."/>
            <person name="Park H.-J."/>
            <person name="Ramirez L."/>
            <person name="Alfaro M."/>
            <person name="Sun H."/>
            <person name="Tritt A."/>
            <person name="Yoshinaga Y."/>
            <person name="Zwiers L.-H."/>
            <person name="Turgeon B."/>
            <person name="Goodwin S."/>
            <person name="Spatafora J."/>
            <person name="Crous P."/>
            <person name="Grigoriev I."/>
        </authorList>
    </citation>
    <scope>NUCLEOTIDE SEQUENCE</scope>
    <source>
        <strain evidence="2">CBS 262.69</strain>
    </source>
</reference>
<evidence type="ECO:0000313" key="2">
    <source>
        <dbReference type="EMBL" id="KAF2399474.1"/>
    </source>
</evidence>
<dbReference type="Proteomes" id="UP000799640">
    <property type="component" value="Unassembled WGS sequence"/>
</dbReference>
<feature type="signal peptide" evidence="1">
    <location>
        <begin position="1"/>
        <end position="26"/>
    </location>
</feature>
<organism evidence="2 3">
    <name type="scientific">Trichodelitschia bisporula</name>
    <dbReference type="NCBI Taxonomy" id="703511"/>
    <lineage>
        <taxon>Eukaryota</taxon>
        <taxon>Fungi</taxon>
        <taxon>Dikarya</taxon>
        <taxon>Ascomycota</taxon>
        <taxon>Pezizomycotina</taxon>
        <taxon>Dothideomycetes</taxon>
        <taxon>Dothideomycetes incertae sedis</taxon>
        <taxon>Phaeotrichales</taxon>
        <taxon>Phaeotrichaceae</taxon>
        <taxon>Trichodelitschia</taxon>
    </lineage>
</organism>
<keyword evidence="1" id="KW-0732">Signal</keyword>
<gene>
    <name evidence="2" type="ORF">EJ06DRAFT_53382</name>
</gene>
<keyword evidence="3" id="KW-1185">Reference proteome</keyword>
<protein>
    <recommendedName>
        <fullName evidence="4">Secreted protein</fullName>
    </recommendedName>
</protein>
<proteinExistence type="predicted"/>
<evidence type="ECO:0000256" key="1">
    <source>
        <dbReference type="SAM" id="SignalP"/>
    </source>
</evidence>
<accession>A0A6G1HU76</accession>
<evidence type="ECO:0000313" key="3">
    <source>
        <dbReference type="Proteomes" id="UP000799640"/>
    </source>
</evidence>
<dbReference type="EMBL" id="ML996697">
    <property type="protein sequence ID" value="KAF2399474.1"/>
    <property type="molecule type" value="Genomic_DNA"/>
</dbReference>